<evidence type="ECO:0000259" key="1">
    <source>
        <dbReference type="Pfam" id="PF09347"/>
    </source>
</evidence>
<dbReference type="STRING" id="1177154.Y5S_00684"/>
<dbReference type="InterPro" id="IPR017792">
    <property type="entry name" value="UAAP1"/>
</dbReference>
<feature type="domain" description="DUF1989" evidence="1">
    <location>
        <begin position="9"/>
        <end position="180"/>
    </location>
</feature>
<dbReference type="PATRIC" id="fig|1177154.3.peg.688"/>
<organism evidence="2 3">
    <name type="scientific">Alcanivorax nanhaiticus</name>
    <dbReference type="NCBI Taxonomy" id="1177154"/>
    <lineage>
        <taxon>Bacteria</taxon>
        <taxon>Pseudomonadati</taxon>
        <taxon>Pseudomonadota</taxon>
        <taxon>Gammaproteobacteria</taxon>
        <taxon>Oceanospirillales</taxon>
        <taxon>Alcanivoracaceae</taxon>
        <taxon>Alcanivorax</taxon>
    </lineage>
</organism>
<comment type="caution">
    <text evidence="2">The sequence shown here is derived from an EMBL/GenBank/DDBJ whole genome shotgun (WGS) entry which is preliminary data.</text>
</comment>
<dbReference type="AlphaFoldDB" id="A0A095SNR8"/>
<accession>A0A095SNR8</accession>
<dbReference type="InterPro" id="IPR018959">
    <property type="entry name" value="DUF1989"/>
</dbReference>
<dbReference type="RefSeq" id="WP_035230422.1">
    <property type="nucleotide sequence ID" value="NZ_ARXV01000002.1"/>
</dbReference>
<reference evidence="2 3" key="1">
    <citation type="submission" date="2012-09" db="EMBL/GenBank/DDBJ databases">
        <title>Genome Sequence of alkane-degrading Bacterium Alcanivorax sp. 19-m-6.</title>
        <authorList>
            <person name="Lai Q."/>
            <person name="Shao Z."/>
        </authorList>
    </citation>
    <scope>NUCLEOTIDE SEQUENCE [LARGE SCALE GENOMIC DNA]</scope>
    <source>
        <strain evidence="2 3">19-m-6</strain>
    </source>
</reference>
<keyword evidence="3" id="KW-1185">Reference proteome</keyword>
<dbReference type="PANTHER" id="PTHR31527:SF0">
    <property type="entry name" value="RE64534P"/>
    <property type="match status" value="1"/>
</dbReference>
<gene>
    <name evidence="2" type="ORF">Y5S_00684</name>
</gene>
<name>A0A095SNR8_9GAMM</name>
<dbReference type="Proteomes" id="UP000029444">
    <property type="component" value="Unassembled WGS sequence"/>
</dbReference>
<sequence length="238" mass="26861">MSESLYTTTLPGSAHWSLRVRRGMQLRFTDLQGGANLSVLMYNPEMLLERYNAPDTLKGQHTFKLTKGNCLYSDMGHVFASIVEDDFGWHDTVCGTLSEKTLKEKYAVRSYQDCHNEWTLSGEHSFLTELAKYGLTERDMAANLNLFSKVAADDNGNLVFDPSVARAGASVTLRFEMDTLVILHSCPHPLNPASEYPMKPVQIEMLQAEPVADDDFCKNFRPENGRAFENNRLYHLGL</sequence>
<dbReference type="PANTHER" id="PTHR31527">
    <property type="entry name" value="RE64534P"/>
    <property type="match status" value="1"/>
</dbReference>
<protein>
    <recommendedName>
        <fullName evidence="1">DUF1989 domain-containing protein</fullName>
    </recommendedName>
</protein>
<dbReference type="OrthoDB" id="5298498at2"/>
<dbReference type="EMBL" id="ARXV01000002">
    <property type="protein sequence ID" value="KGD66212.1"/>
    <property type="molecule type" value="Genomic_DNA"/>
</dbReference>
<dbReference type="NCBIfam" id="TIGR03425">
    <property type="entry name" value="urea_degr_2"/>
    <property type="match status" value="1"/>
</dbReference>
<evidence type="ECO:0000313" key="3">
    <source>
        <dbReference type="Proteomes" id="UP000029444"/>
    </source>
</evidence>
<dbReference type="Pfam" id="PF09347">
    <property type="entry name" value="DUF1989"/>
    <property type="match status" value="1"/>
</dbReference>
<proteinExistence type="predicted"/>
<dbReference type="eggNOG" id="COG3665">
    <property type="taxonomic scope" value="Bacteria"/>
</dbReference>
<evidence type="ECO:0000313" key="2">
    <source>
        <dbReference type="EMBL" id="KGD66212.1"/>
    </source>
</evidence>